<keyword evidence="6" id="KW-0325">Glycoprotein</keyword>
<dbReference type="InterPro" id="IPR004873">
    <property type="entry name" value="BURP_dom"/>
</dbReference>
<evidence type="ECO:0000256" key="1">
    <source>
        <dbReference type="ARBA" id="ARBA00004191"/>
    </source>
</evidence>
<keyword evidence="4" id="KW-0052">Apoplast</keyword>
<evidence type="ECO:0000256" key="6">
    <source>
        <dbReference type="ARBA" id="ARBA00023180"/>
    </source>
</evidence>
<evidence type="ECO:0000256" key="2">
    <source>
        <dbReference type="ARBA" id="ARBA00004271"/>
    </source>
</evidence>
<accession>G7JZ05</accession>
<reference evidence="9 11" key="2">
    <citation type="journal article" date="2014" name="BMC Genomics">
        <title>An improved genome release (version Mt4.0) for the model legume Medicago truncatula.</title>
        <authorList>
            <person name="Tang H."/>
            <person name="Krishnakumar V."/>
            <person name="Bidwell S."/>
            <person name="Rosen B."/>
            <person name="Chan A."/>
            <person name="Zhou S."/>
            <person name="Gentzbittel L."/>
            <person name="Childs K.L."/>
            <person name="Yandell M."/>
            <person name="Gundlach H."/>
            <person name="Mayer K.F."/>
            <person name="Schwartz D.C."/>
            <person name="Town C.D."/>
        </authorList>
    </citation>
    <scope>GENOME REANNOTATION</scope>
    <source>
        <strain evidence="10 11">cv. Jemalong A17</strain>
    </source>
</reference>
<sequence>MVLKRRKDEGPTGAQEKYTDGEGSPNGEHRYEFGPGGQEKYTDGEDSPNGEHKYEFGPSAQEKYTDDEGSPNGEHKYEFGPGAQENYTDGEGSPNGEHKYEFGPGTQDKYTDGKDSPYGEHSTNSDLAVPMGILLLSALSEFVLMFPIRTAFAINILLLSARSEFVLMFPIRTAFAIGILHQEMFPFMLLYFCHYIPMGRFYEVEILDLQKIMINQAVDVCHLNTSSWCHNHPALLNLARLPVKSKCATGYTRMTCHGPPMPTGHIRNFAIKPYIYVYVRASMLESKVHTNTSLLIKKVHTNTSLLIQIKVQYKCHQEMFPFMLLYFCHYIPMARFCEVEILDLQKIMINQVVDVCHLNTSSWSRNHPAFVELGSTPGEIEVCHWIYKNDLSWTADANWSYKKFYH</sequence>
<dbReference type="PANTHER" id="PTHR31458:SF13">
    <property type="entry name" value="POLYGALACTURONASE NON-CATALYTIC PROTEIN"/>
    <property type="match status" value="1"/>
</dbReference>
<gene>
    <name evidence="9" type="ordered locus">MTR_5g033410</name>
</gene>
<protein>
    <submittedName>
        <fullName evidence="9">BURP domain protein</fullName>
    </submittedName>
</protein>
<dbReference type="STRING" id="3880.G7JZ05"/>
<dbReference type="GO" id="GO:0048046">
    <property type="term" value="C:apoplast"/>
    <property type="evidence" value="ECO:0007669"/>
    <property type="project" value="UniProtKB-SubCell"/>
</dbReference>
<dbReference type="PaxDb" id="3880-AES96115"/>
<evidence type="ECO:0000256" key="5">
    <source>
        <dbReference type="ARBA" id="ARBA00022729"/>
    </source>
</evidence>
<reference evidence="9 11" key="1">
    <citation type="journal article" date="2011" name="Nature">
        <title>The Medicago genome provides insight into the evolution of rhizobial symbioses.</title>
        <authorList>
            <person name="Young N.D."/>
            <person name="Debelle F."/>
            <person name="Oldroyd G.E."/>
            <person name="Geurts R."/>
            <person name="Cannon S.B."/>
            <person name="Udvardi M.K."/>
            <person name="Benedito V.A."/>
            <person name="Mayer K.F."/>
            <person name="Gouzy J."/>
            <person name="Schoof H."/>
            <person name="Van de Peer Y."/>
            <person name="Proost S."/>
            <person name="Cook D.R."/>
            <person name="Meyers B.C."/>
            <person name="Spannagl M."/>
            <person name="Cheung F."/>
            <person name="De Mita S."/>
            <person name="Krishnakumar V."/>
            <person name="Gundlach H."/>
            <person name="Zhou S."/>
            <person name="Mudge J."/>
            <person name="Bharti A.K."/>
            <person name="Murray J.D."/>
            <person name="Naoumkina M.A."/>
            <person name="Rosen B."/>
            <person name="Silverstein K.A."/>
            <person name="Tang H."/>
            <person name="Rombauts S."/>
            <person name="Zhao P.X."/>
            <person name="Zhou P."/>
            <person name="Barbe V."/>
            <person name="Bardou P."/>
            <person name="Bechner M."/>
            <person name="Bellec A."/>
            <person name="Berger A."/>
            <person name="Berges H."/>
            <person name="Bidwell S."/>
            <person name="Bisseling T."/>
            <person name="Choisne N."/>
            <person name="Couloux A."/>
            <person name="Denny R."/>
            <person name="Deshpande S."/>
            <person name="Dai X."/>
            <person name="Doyle J.J."/>
            <person name="Dudez A.M."/>
            <person name="Farmer A.D."/>
            <person name="Fouteau S."/>
            <person name="Franken C."/>
            <person name="Gibelin C."/>
            <person name="Gish J."/>
            <person name="Goldstein S."/>
            <person name="Gonzalez A.J."/>
            <person name="Green P.J."/>
            <person name="Hallab A."/>
            <person name="Hartog M."/>
            <person name="Hua A."/>
            <person name="Humphray S.J."/>
            <person name="Jeong D.H."/>
            <person name="Jing Y."/>
            <person name="Jocker A."/>
            <person name="Kenton S.M."/>
            <person name="Kim D.J."/>
            <person name="Klee K."/>
            <person name="Lai H."/>
            <person name="Lang C."/>
            <person name="Lin S."/>
            <person name="Macmil S.L."/>
            <person name="Magdelenat G."/>
            <person name="Matthews L."/>
            <person name="McCorrison J."/>
            <person name="Monaghan E.L."/>
            <person name="Mun J.H."/>
            <person name="Najar F.Z."/>
            <person name="Nicholson C."/>
            <person name="Noirot C."/>
            <person name="O'Bleness M."/>
            <person name="Paule C.R."/>
            <person name="Poulain J."/>
            <person name="Prion F."/>
            <person name="Qin B."/>
            <person name="Qu C."/>
            <person name="Retzel E.F."/>
            <person name="Riddle C."/>
            <person name="Sallet E."/>
            <person name="Samain S."/>
            <person name="Samson N."/>
            <person name="Sanders I."/>
            <person name="Saurat O."/>
            <person name="Scarpelli C."/>
            <person name="Schiex T."/>
            <person name="Segurens B."/>
            <person name="Severin A.J."/>
            <person name="Sherrier D.J."/>
            <person name="Shi R."/>
            <person name="Sims S."/>
            <person name="Singer S.R."/>
            <person name="Sinharoy S."/>
            <person name="Sterck L."/>
            <person name="Viollet A."/>
            <person name="Wang B.B."/>
            <person name="Wang K."/>
            <person name="Wang M."/>
            <person name="Wang X."/>
            <person name="Warfsmann J."/>
            <person name="Weissenbach J."/>
            <person name="White D.D."/>
            <person name="White J.D."/>
            <person name="Wiley G.B."/>
            <person name="Wincker P."/>
            <person name="Xing Y."/>
            <person name="Yang L."/>
            <person name="Yao Z."/>
            <person name="Ying F."/>
            <person name="Zhai J."/>
            <person name="Zhou L."/>
            <person name="Zuber A."/>
            <person name="Denarie J."/>
            <person name="Dixon R.A."/>
            <person name="May G.D."/>
            <person name="Schwartz D.C."/>
            <person name="Rogers J."/>
            <person name="Quetier F."/>
            <person name="Town C.D."/>
            <person name="Roe B.A."/>
        </authorList>
    </citation>
    <scope>NUCLEOTIDE SEQUENCE [LARGE SCALE GENOMIC DNA]</scope>
    <source>
        <strain evidence="9">A17</strain>
        <strain evidence="10 11">cv. Jemalong A17</strain>
    </source>
</reference>
<dbReference type="EMBL" id="CM001221">
    <property type="protein sequence ID" value="AES96115.1"/>
    <property type="molecule type" value="Genomic_DNA"/>
</dbReference>
<dbReference type="Proteomes" id="UP000002051">
    <property type="component" value="Chromosome 5"/>
</dbReference>
<feature type="compositionally biased region" description="Basic and acidic residues" evidence="7">
    <location>
        <begin position="1"/>
        <end position="10"/>
    </location>
</feature>
<dbReference type="AlphaFoldDB" id="G7JZ05"/>
<dbReference type="PANTHER" id="PTHR31458">
    <property type="entry name" value="POLYGALACTURONASE 1 BETA-LIKE PROTEIN 2"/>
    <property type="match status" value="1"/>
</dbReference>
<evidence type="ECO:0000313" key="10">
    <source>
        <dbReference type="EnsemblPlants" id="AES96115"/>
    </source>
</evidence>
<organism evidence="9 11">
    <name type="scientific">Medicago truncatula</name>
    <name type="common">Barrel medic</name>
    <name type="synonym">Medicago tribuloides</name>
    <dbReference type="NCBI Taxonomy" id="3880"/>
    <lineage>
        <taxon>Eukaryota</taxon>
        <taxon>Viridiplantae</taxon>
        <taxon>Streptophyta</taxon>
        <taxon>Embryophyta</taxon>
        <taxon>Tracheophyta</taxon>
        <taxon>Spermatophyta</taxon>
        <taxon>Magnoliopsida</taxon>
        <taxon>eudicotyledons</taxon>
        <taxon>Gunneridae</taxon>
        <taxon>Pentapetalae</taxon>
        <taxon>rosids</taxon>
        <taxon>fabids</taxon>
        <taxon>Fabales</taxon>
        <taxon>Fabaceae</taxon>
        <taxon>Papilionoideae</taxon>
        <taxon>50 kb inversion clade</taxon>
        <taxon>NPAAA clade</taxon>
        <taxon>Hologalegina</taxon>
        <taxon>IRL clade</taxon>
        <taxon>Trifolieae</taxon>
        <taxon>Medicago</taxon>
    </lineage>
</organism>
<evidence type="ECO:0000313" key="11">
    <source>
        <dbReference type="Proteomes" id="UP000002051"/>
    </source>
</evidence>
<feature type="compositionally biased region" description="Basic and acidic residues" evidence="7">
    <location>
        <begin position="109"/>
        <end position="118"/>
    </location>
</feature>
<evidence type="ECO:0000259" key="8">
    <source>
        <dbReference type="PROSITE" id="PS51277"/>
    </source>
</evidence>
<keyword evidence="11" id="KW-1185">Reference proteome</keyword>
<dbReference type="EnsemblPlants" id="AES96115">
    <property type="protein sequence ID" value="AES96115"/>
    <property type="gene ID" value="MTR_5g033410"/>
</dbReference>
<evidence type="ECO:0000256" key="3">
    <source>
        <dbReference type="ARBA" id="ARBA00022512"/>
    </source>
</evidence>
<dbReference type="Pfam" id="PF03181">
    <property type="entry name" value="BURP"/>
    <property type="match status" value="2"/>
</dbReference>
<keyword evidence="5" id="KW-0732">Signal</keyword>
<dbReference type="PROSITE" id="PS51277">
    <property type="entry name" value="BURP"/>
    <property type="match status" value="1"/>
</dbReference>
<dbReference type="InterPro" id="IPR051897">
    <property type="entry name" value="PG-associated_BURP"/>
</dbReference>
<comment type="subcellular location">
    <subcellularLocation>
        <location evidence="1">Secreted</location>
        <location evidence="1">Cell wall</location>
    </subcellularLocation>
    <subcellularLocation>
        <location evidence="2">Secreted</location>
        <location evidence="2">Extracellular space</location>
        <location evidence="2">Apoplast</location>
    </subcellularLocation>
</comment>
<dbReference type="SMART" id="SM01045">
    <property type="entry name" value="BURP"/>
    <property type="match status" value="1"/>
</dbReference>
<dbReference type="HOGENOM" id="CLU_678571_0_0_1"/>
<feature type="domain" description="BURP" evidence="8">
    <location>
        <begin position="315"/>
        <end position="396"/>
    </location>
</feature>
<keyword evidence="3" id="KW-0134">Cell wall</keyword>
<evidence type="ECO:0000256" key="7">
    <source>
        <dbReference type="SAM" id="MobiDB-lite"/>
    </source>
</evidence>
<reference evidence="10" key="3">
    <citation type="submission" date="2015-04" db="UniProtKB">
        <authorList>
            <consortium name="EnsemblPlants"/>
        </authorList>
    </citation>
    <scope>IDENTIFICATION</scope>
    <source>
        <strain evidence="10">cv. Jemalong A17</strain>
    </source>
</reference>
<evidence type="ECO:0000256" key="4">
    <source>
        <dbReference type="ARBA" id="ARBA00022523"/>
    </source>
</evidence>
<name>G7JZ05_MEDTR</name>
<evidence type="ECO:0000313" key="9">
    <source>
        <dbReference type="EMBL" id="AES96115.1"/>
    </source>
</evidence>
<keyword evidence="3" id="KW-0964">Secreted</keyword>
<feature type="region of interest" description="Disordered" evidence="7">
    <location>
        <begin position="1"/>
        <end position="122"/>
    </location>
</feature>
<proteinExistence type="predicted"/>